<proteinExistence type="predicted"/>
<protein>
    <submittedName>
        <fullName evidence="5">AraC family transcriptional regulator</fullName>
    </submittedName>
</protein>
<evidence type="ECO:0000256" key="3">
    <source>
        <dbReference type="ARBA" id="ARBA00023163"/>
    </source>
</evidence>
<dbReference type="InterPro" id="IPR018060">
    <property type="entry name" value="HTH_AraC"/>
</dbReference>
<evidence type="ECO:0000259" key="4">
    <source>
        <dbReference type="PROSITE" id="PS01124"/>
    </source>
</evidence>
<dbReference type="InterPro" id="IPR009057">
    <property type="entry name" value="Homeodomain-like_sf"/>
</dbReference>
<feature type="domain" description="HTH araC/xylS-type" evidence="4">
    <location>
        <begin position="212"/>
        <end position="312"/>
    </location>
</feature>
<evidence type="ECO:0000313" key="5">
    <source>
        <dbReference type="EMBL" id="GGW63284.1"/>
    </source>
</evidence>
<evidence type="ECO:0000313" key="6">
    <source>
        <dbReference type="Proteomes" id="UP000647585"/>
    </source>
</evidence>
<evidence type="ECO:0000256" key="2">
    <source>
        <dbReference type="ARBA" id="ARBA00023125"/>
    </source>
</evidence>
<dbReference type="RefSeq" id="WP_193461766.1">
    <property type="nucleotide sequence ID" value="NZ_BMXO01000012.1"/>
</dbReference>
<sequence length="319" mass="36455">MEMTLSNNAPQKCTREACDADEHAQNLTHWQQQYDQLSPGRFYGRLDEIALPAVQLFKEHTEQALRQDCQVWEDSLWLGIPVRPHGSRINGQPLAGNQIMCRPGGQAFELVTPGHFDIYGLVVRLPALYAAAQQQGIALDERWRREPRRMVHPSTRHALMFVLERLLGEQGAPVAERLHQDIVMMGLLELLGTWQPNEELPPSHAHRKAVVDSVKRYVEEHHEGPMTMEALCDLTHVSRRTLQYSFTSILGISPLQFLRLSRLNHVRRALRAAEPPQTVTDIATYWGFCHLGQFAHDYRHQFGECPSDTLRTPVADRIT</sequence>
<dbReference type="Gene3D" id="1.10.10.60">
    <property type="entry name" value="Homeodomain-like"/>
    <property type="match status" value="1"/>
</dbReference>
<dbReference type="InterPro" id="IPR050204">
    <property type="entry name" value="AraC_XylS_family_regulators"/>
</dbReference>
<evidence type="ECO:0000256" key="1">
    <source>
        <dbReference type="ARBA" id="ARBA00023015"/>
    </source>
</evidence>
<dbReference type="PANTHER" id="PTHR46796:SF12">
    <property type="entry name" value="HTH-TYPE DNA-BINDING TRANSCRIPTIONAL ACTIVATOR EUTR"/>
    <property type="match status" value="1"/>
</dbReference>
<gene>
    <name evidence="5" type="ORF">GCM10007158_25250</name>
</gene>
<dbReference type="EMBL" id="BMXO01000012">
    <property type="protein sequence ID" value="GGW63284.1"/>
    <property type="molecule type" value="Genomic_DNA"/>
</dbReference>
<keyword evidence="2" id="KW-0238">DNA-binding</keyword>
<comment type="caution">
    <text evidence="5">The sequence shown here is derived from an EMBL/GenBank/DDBJ whole genome shotgun (WGS) entry which is preliminary data.</text>
</comment>
<keyword evidence="3" id="KW-0804">Transcription</keyword>
<dbReference type="SMART" id="SM00342">
    <property type="entry name" value="HTH_ARAC"/>
    <property type="match status" value="1"/>
</dbReference>
<dbReference type="Pfam" id="PF12833">
    <property type="entry name" value="HTH_18"/>
    <property type="match status" value="1"/>
</dbReference>
<dbReference type="SUPFAM" id="SSF46689">
    <property type="entry name" value="Homeodomain-like"/>
    <property type="match status" value="1"/>
</dbReference>
<keyword evidence="6" id="KW-1185">Reference proteome</keyword>
<name>A0ABQ2WPA8_9GAMM</name>
<reference evidence="6" key="1">
    <citation type="journal article" date="2019" name="Int. J. Syst. Evol. Microbiol.">
        <title>The Global Catalogue of Microorganisms (GCM) 10K type strain sequencing project: providing services to taxonomists for standard genome sequencing and annotation.</title>
        <authorList>
            <consortium name="The Broad Institute Genomics Platform"/>
            <consortium name="The Broad Institute Genome Sequencing Center for Infectious Disease"/>
            <person name="Wu L."/>
            <person name="Ma J."/>
        </authorList>
    </citation>
    <scope>NUCLEOTIDE SEQUENCE [LARGE SCALE GENOMIC DNA]</scope>
    <source>
        <strain evidence="6">KCTC 22157</strain>
    </source>
</reference>
<dbReference type="PROSITE" id="PS01124">
    <property type="entry name" value="HTH_ARAC_FAMILY_2"/>
    <property type="match status" value="1"/>
</dbReference>
<dbReference type="PANTHER" id="PTHR46796">
    <property type="entry name" value="HTH-TYPE TRANSCRIPTIONAL ACTIVATOR RHAS-RELATED"/>
    <property type="match status" value="1"/>
</dbReference>
<keyword evidence="1" id="KW-0805">Transcription regulation</keyword>
<organism evidence="5 6">
    <name type="scientific">Halomonas johnsoniae</name>
    <dbReference type="NCBI Taxonomy" id="502832"/>
    <lineage>
        <taxon>Bacteria</taxon>
        <taxon>Pseudomonadati</taxon>
        <taxon>Pseudomonadota</taxon>
        <taxon>Gammaproteobacteria</taxon>
        <taxon>Oceanospirillales</taxon>
        <taxon>Halomonadaceae</taxon>
        <taxon>Halomonas</taxon>
    </lineage>
</organism>
<accession>A0ABQ2WPA8</accession>
<dbReference type="Proteomes" id="UP000647585">
    <property type="component" value="Unassembled WGS sequence"/>
</dbReference>